<reference evidence="1" key="1">
    <citation type="journal article" date="2015" name="Nature">
        <title>Complex archaea that bridge the gap between prokaryotes and eukaryotes.</title>
        <authorList>
            <person name="Spang A."/>
            <person name="Saw J.H."/>
            <person name="Jorgensen S.L."/>
            <person name="Zaremba-Niedzwiedzka K."/>
            <person name="Martijn J."/>
            <person name="Lind A.E."/>
            <person name="van Eijk R."/>
            <person name="Schleper C."/>
            <person name="Guy L."/>
            <person name="Ettema T.J."/>
        </authorList>
    </citation>
    <scope>NUCLEOTIDE SEQUENCE</scope>
</reference>
<organism evidence="1">
    <name type="scientific">marine sediment metagenome</name>
    <dbReference type="NCBI Taxonomy" id="412755"/>
    <lineage>
        <taxon>unclassified sequences</taxon>
        <taxon>metagenomes</taxon>
        <taxon>ecological metagenomes</taxon>
    </lineage>
</organism>
<comment type="caution">
    <text evidence="1">The sequence shown here is derived from an EMBL/GenBank/DDBJ whole genome shotgun (WGS) entry which is preliminary data.</text>
</comment>
<evidence type="ECO:0000313" key="1">
    <source>
        <dbReference type="EMBL" id="KKK69370.1"/>
    </source>
</evidence>
<feature type="non-terminal residue" evidence="1">
    <location>
        <position position="28"/>
    </location>
</feature>
<accession>A0A0F8Y6X9</accession>
<dbReference type="EMBL" id="LAZR01058681">
    <property type="protein sequence ID" value="KKK69370.1"/>
    <property type="molecule type" value="Genomic_DNA"/>
</dbReference>
<sequence length="28" mass="3295">MVVREWDGCVNRWAGLLCRLKPKPVVLR</sequence>
<dbReference type="AlphaFoldDB" id="A0A0F8Y6X9"/>
<name>A0A0F8Y6X9_9ZZZZ</name>
<gene>
    <name evidence="1" type="ORF">LCGC14_2934700</name>
</gene>
<proteinExistence type="predicted"/>
<protein>
    <submittedName>
        <fullName evidence="1">Uncharacterized protein</fullName>
    </submittedName>
</protein>